<dbReference type="EMBL" id="VSSQ01035971">
    <property type="protein sequence ID" value="MPM88338.1"/>
    <property type="molecule type" value="Genomic_DNA"/>
</dbReference>
<evidence type="ECO:0000313" key="1">
    <source>
        <dbReference type="EMBL" id="MPM88338.1"/>
    </source>
</evidence>
<accession>A0A645DH24</accession>
<proteinExistence type="predicted"/>
<gene>
    <name evidence="1" type="ORF">SDC9_135440</name>
</gene>
<name>A0A645DH24_9ZZZZ</name>
<organism evidence="1">
    <name type="scientific">bioreactor metagenome</name>
    <dbReference type="NCBI Taxonomy" id="1076179"/>
    <lineage>
        <taxon>unclassified sequences</taxon>
        <taxon>metagenomes</taxon>
        <taxon>ecological metagenomes</taxon>
    </lineage>
</organism>
<sequence length="311" mass="35600">MATRDAAAVARGGHVDEVERLAAAQLGQQDASRLHAQAALEQRRRRHGRVFFFLRLGRVEQMDVVRMVRQEQLGHVFNRDDALILGNLLHQRLHEGGLARAGFAGHHDDFFELDGPTQEADVIVLFLELQKLQLVGTQVGADRPNVGEEVLLRVVIQRANREGRLSDRDRNRSLLARGRHHDLHALALRKDGREDRPHVRHVVRRELGDGRRQRTQMLVSESRRFVPFPLASPFAPHFTRPVHADFRDGRIAHPGGERLKVEIDRSRAVQRGREVFTGWLLRHRTRSKSPDRGRCRHRLARPDSCRGLAEC</sequence>
<comment type="caution">
    <text evidence="1">The sequence shown here is derived from an EMBL/GenBank/DDBJ whole genome shotgun (WGS) entry which is preliminary data.</text>
</comment>
<dbReference type="AlphaFoldDB" id="A0A645DH24"/>
<reference evidence="1" key="1">
    <citation type="submission" date="2019-08" db="EMBL/GenBank/DDBJ databases">
        <authorList>
            <person name="Kucharzyk K."/>
            <person name="Murdoch R.W."/>
            <person name="Higgins S."/>
            <person name="Loffler F."/>
        </authorList>
    </citation>
    <scope>NUCLEOTIDE SEQUENCE</scope>
</reference>
<protein>
    <submittedName>
        <fullName evidence="1">Uncharacterized protein</fullName>
    </submittedName>
</protein>